<accession>A0AB33T9R8</accession>
<organism evidence="2 3">
    <name type="scientific">Mycobacteroides abscessus</name>
    <dbReference type="NCBI Taxonomy" id="36809"/>
    <lineage>
        <taxon>Bacteria</taxon>
        <taxon>Bacillati</taxon>
        <taxon>Actinomycetota</taxon>
        <taxon>Actinomycetes</taxon>
        <taxon>Mycobacteriales</taxon>
        <taxon>Mycobacteriaceae</taxon>
        <taxon>Mycobacteroides</taxon>
    </lineage>
</organism>
<keyword evidence="1" id="KW-0812">Transmembrane</keyword>
<keyword evidence="1" id="KW-1133">Transmembrane helix</keyword>
<dbReference type="EMBL" id="CSUW01000009">
    <property type="protein sequence ID" value="CPT52555.1"/>
    <property type="molecule type" value="Genomic_DNA"/>
</dbReference>
<dbReference type="AlphaFoldDB" id="A0AB33T9R8"/>
<gene>
    <name evidence="2" type="ORF">ERS075527_03918</name>
</gene>
<name>A0AB33T9R8_9MYCO</name>
<protein>
    <submittedName>
        <fullName evidence="2">Uncharacterized protein</fullName>
    </submittedName>
</protein>
<comment type="caution">
    <text evidence="2">The sequence shown here is derived from an EMBL/GenBank/DDBJ whole genome shotgun (WGS) entry which is preliminary data.</text>
</comment>
<proteinExistence type="predicted"/>
<feature type="transmembrane region" description="Helical" evidence="1">
    <location>
        <begin position="12"/>
        <end position="32"/>
    </location>
</feature>
<reference evidence="2 3" key="1">
    <citation type="submission" date="2015-03" db="EMBL/GenBank/DDBJ databases">
        <authorList>
            <consortium name="Pathogen Informatics"/>
            <person name="Murphy D."/>
        </authorList>
    </citation>
    <scope>NUCLEOTIDE SEQUENCE [LARGE SCALE GENOMIC DNA]</scope>
    <source>
        <strain evidence="2 3">PAP036</strain>
    </source>
</reference>
<evidence type="ECO:0000313" key="3">
    <source>
        <dbReference type="Proteomes" id="UP000038487"/>
    </source>
</evidence>
<keyword evidence="1" id="KW-0472">Membrane</keyword>
<sequence>MNSIWDGLVTGAVLALLAIVAFGLWKVCTMSLRSFPRRRTLHAARGLLRTERPSDDQTWSLEDWDWALREIGTDEARSQMAIHNRLRGNGPLAPNRP</sequence>
<evidence type="ECO:0000256" key="1">
    <source>
        <dbReference type="SAM" id="Phobius"/>
    </source>
</evidence>
<evidence type="ECO:0000313" key="2">
    <source>
        <dbReference type="EMBL" id="CPT52555.1"/>
    </source>
</evidence>
<dbReference type="Proteomes" id="UP000038487">
    <property type="component" value="Unassembled WGS sequence"/>
</dbReference>